<keyword evidence="3 5" id="KW-1133">Transmembrane helix</keyword>
<evidence type="ECO:0000256" key="4">
    <source>
        <dbReference type="ARBA" id="ARBA00023136"/>
    </source>
</evidence>
<evidence type="ECO:0000313" key="7">
    <source>
        <dbReference type="EMBL" id="HET46731.1"/>
    </source>
</evidence>
<keyword evidence="4 5" id="KW-0472">Membrane</keyword>
<feature type="transmembrane region" description="Helical" evidence="5">
    <location>
        <begin position="91"/>
        <end position="111"/>
    </location>
</feature>
<feature type="transmembrane region" description="Helical" evidence="5">
    <location>
        <begin position="296"/>
        <end position="320"/>
    </location>
</feature>
<feature type="domain" description="O-antigen ligase-related" evidence="6">
    <location>
        <begin position="180"/>
        <end position="308"/>
    </location>
</feature>
<dbReference type="PANTHER" id="PTHR37422:SF23">
    <property type="entry name" value="TEICHURONIC ACID BIOSYNTHESIS PROTEIN TUAE"/>
    <property type="match status" value="1"/>
</dbReference>
<name>A0A7C2S8L3_9BACT</name>
<comment type="caution">
    <text evidence="7">The sequence shown here is derived from an EMBL/GenBank/DDBJ whole genome shotgun (WGS) entry which is preliminary data.</text>
</comment>
<feature type="transmembrane region" description="Helical" evidence="5">
    <location>
        <begin position="6"/>
        <end position="30"/>
    </location>
</feature>
<dbReference type="InterPro" id="IPR007016">
    <property type="entry name" value="O-antigen_ligase-rel_domated"/>
</dbReference>
<accession>A0A7C2S8L3</accession>
<evidence type="ECO:0000256" key="1">
    <source>
        <dbReference type="ARBA" id="ARBA00004141"/>
    </source>
</evidence>
<sequence length="506" mass="55215">MVVLCFWGALVFSRPWVVTLACIATALGLLALPKAQRISLPLPFFLVPAFLLALTFPMAFDHQRVVELVPLFPLALAAWSWGASQRFGEGFWRFVATAGAAASLVALAQALGGLQAAGDAVALLPPALREVGAARLATGRAFGTLPIPGHFAALQALLAPLLIAWLKQTQGWRRFLPVGLLVLSLAGCLASRSLLGTGLWVLAVVLTLYRSGPRPLRVLLPAAGLAALALVLFLREDMARFEPLALRAVNWRVAFWVFLQHPWVGVGLGGVGIAGLTSPWGEHNITPFAHNTPLQLLAEFGLLGLPFFLALFFLAFRLAFRLWLADRPTAVALLVALFHNFFDFSFYEPALLFPFCLLAGARSLQPEATSRLFFPLLSLLLGGAAVVAALQARTQGMADQARQQPPEQQLNVLLRAASLSPWRLAEPMEAAWLVVQTGDRQKVQLVEELLDRRAWVAPQSASWAQAKATLLLLQGRKAEAWAWAREALRRAPFRRDLAELEQQCRP</sequence>
<dbReference type="EMBL" id="DSMR01000069">
    <property type="protein sequence ID" value="HET46731.1"/>
    <property type="molecule type" value="Genomic_DNA"/>
</dbReference>
<dbReference type="InterPro" id="IPR051533">
    <property type="entry name" value="WaaL-like"/>
</dbReference>
<feature type="transmembrane region" description="Helical" evidence="5">
    <location>
        <begin position="178"/>
        <end position="209"/>
    </location>
</feature>
<gene>
    <name evidence="7" type="ORF">ENQ31_00995</name>
</gene>
<keyword evidence="2 5" id="KW-0812">Transmembrane</keyword>
<feature type="transmembrane region" description="Helical" evidence="5">
    <location>
        <begin position="332"/>
        <end position="360"/>
    </location>
</feature>
<reference evidence="7" key="1">
    <citation type="journal article" date="2020" name="mSystems">
        <title>Genome- and Community-Level Interaction Insights into Carbon Utilization and Element Cycling Functions of Hydrothermarchaeota in Hydrothermal Sediment.</title>
        <authorList>
            <person name="Zhou Z."/>
            <person name="Liu Y."/>
            <person name="Xu W."/>
            <person name="Pan J."/>
            <person name="Luo Z.H."/>
            <person name="Li M."/>
        </authorList>
    </citation>
    <scope>NUCLEOTIDE SEQUENCE [LARGE SCALE GENOMIC DNA]</scope>
    <source>
        <strain evidence="7">SpSt-299</strain>
    </source>
</reference>
<protein>
    <recommendedName>
        <fullName evidence="6">O-antigen ligase-related domain-containing protein</fullName>
    </recommendedName>
</protein>
<evidence type="ECO:0000259" key="6">
    <source>
        <dbReference type="Pfam" id="PF04932"/>
    </source>
</evidence>
<feature type="transmembrane region" description="Helical" evidence="5">
    <location>
        <begin position="372"/>
        <end position="392"/>
    </location>
</feature>
<feature type="transmembrane region" description="Helical" evidence="5">
    <location>
        <begin position="66"/>
        <end position="84"/>
    </location>
</feature>
<dbReference type="AlphaFoldDB" id="A0A7C2S8L3"/>
<proteinExistence type="predicted"/>
<organism evidence="7">
    <name type="scientific">Thermoanaerobaculum aquaticum</name>
    <dbReference type="NCBI Taxonomy" id="1312852"/>
    <lineage>
        <taxon>Bacteria</taxon>
        <taxon>Pseudomonadati</taxon>
        <taxon>Acidobacteriota</taxon>
        <taxon>Thermoanaerobaculia</taxon>
        <taxon>Thermoanaerobaculales</taxon>
        <taxon>Thermoanaerobaculaceae</taxon>
        <taxon>Thermoanaerobaculum</taxon>
    </lineage>
</organism>
<evidence type="ECO:0000256" key="5">
    <source>
        <dbReference type="SAM" id="Phobius"/>
    </source>
</evidence>
<feature type="transmembrane region" description="Helical" evidence="5">
    <location>
        <begin position="255"/>
        <end position="276"/>
    </location>
</feature>
<evidence type="ECO:0000256" key="3">
    <source>
        <dbReference type="ARBA" id="ARBA00022989"/>
    </source>
</evidence>
<feature type="transmembrane region" description="Helical" evidence="5">
    <location>
        <begin position="215"/>
        <end position="234"/>
    </location>
</feature>
<dbReference type="Pfam" id="PF04932">
    <property type="entry name" value="Wzy_C"/>
    <property type="match status" value="1"/>
</dbReference>
<evidence type="ECO:0000256" key="2">
    <source>
        <dbReference type="ARBA" id="ARBA00022692"/>
    </source>
</evidence>
<dbReference type="PANTHER" id="PTHR37422">
    <property type="entry name" value="TEICHURONIC ACID BIOSYNTHESIS PROTEIN TUAE"/>
    <property type="match status" value="1"/>
</dbReference>
<feature type="transmembrane region" description="Helical" evidence="5">
    <location>
        <begin position="147"/>
        <end position="166"/>
    </location>
</feature>
<feature type="transmembrane region" description="Helical" evidence="5">
    <location>
        <begin position="42"/>
        <end position="60"/>
    </location>
</feature>
<comment type="subcellular location">
    <subcellularLocation>
        <location evidence="1">Membrane</location>
        <topology evidence="1">Multi-pass membrane protein</topology>
    </subcellularLocation>
</comment>